<dbReference type="GO" id="GO:0043022">
    <property type="term" value="F:ribosome binding"/>
    <property type="evidence" value="ECO:0007669"/>
    <property type="project" value="UniProtKB-UniRule"/>
</dbReference>
<dbReference type="SUPFAM" id="SSF52540">
    <property type="entry name" value="P-loop containing nucleoside triphosphate hydrolases"/>
    <property type="match status" value="1"/>
</dbReference>
<evidence type="ECO:0000256" key="1">
    <source>
        <dbReference type="ARBA" id="ARBA00005454"/>
    </source>
</evidence>
<dbReference type="Gene3D" id="3.30.70.870">
    <property type="entry name" value="Elongation Factor G (Translational Gtpase), domain 3"/>
    <property type="match status" value="1"/>
</dbReference>
<evidence type="ECO:0000256" key="5">
    <source>
        <dbReference type="ARBA" id="ARBA00022917"/>
    </source>
</evidence>
<dbReference type="Gene3D" id="3.30.70.240">
    <property type="match status" value="1"/>
</dbReference>
<keyword evidence="14" id="KW-0251">Elongation factor</keyword>
<dbReference type="InterPro" id="IPR035654">
    <property type="entry name" value="LepA_IV"/>
</dbReference>
<dbReference type="FunFam" id="3.30.70.2570:FF:000001">
    <property type="entry name" value="Translation factor GUF1, mitochondrial"/>
    <property type="match status" value="1"/>
</dbReference>
<dbReference type="InterPro" id="IPR013842">
    <property type="entry name" value="LepA_CTD"/>
</dbReference>
<dbReference type="CDD" id="cd16260">
    <property type="entry name" value="EF4_III"/>
    <property type="match status" value="1"/>
</dbReference>
<comment type="function">
    <text evidence="9 12">Required for accurate and efficient protein synthesis under certain stress conditions. May act as a fidelity factor of the translation reaction, by catalyzing a one-codon backward translocation of tRNAs on improperly translocated ribosomes. Back-translocation proceeds from a post-translocation (POST) complex to a pre-translocation (PRE) complex, thus giving elongation factor G a second chance to translocate the tRNAs correctly. Binds to ribosomes in a GTP-dependent manner.</text>
</comment>
<dbReference type="InterPro" id="IPR009000">
    <property type="entry name" value="Transl_B-barrel_sf"/>
</dbReference>
<accession>A0A0C1HG16</accession>
<dbReference type="Pfam" id="PF14492">
    <property type="entry name" value="EFG_III"/>
    <property type="match status" value="1"/>
</dbReference>
<dbReference type="InterPro" id="IPR006297">
    <property type="entry name" value="EF-4"/>
</dbReference>
<dbReference type="InterPro" id="IPR035647">
    <property type="entry name" value="EFG_III/V"/>
</dbReference>
<dbReference type="PROSITE" id="PS51722">
    <property type="entry name" value="G_TR_2"/>
    <property type="match status" value="1"/>
</dbReference>
<evidence type="ECO:0000259" key="13">
    <source>
        <dbReference type="PROSITE" id="PS51722"/>
    </source>
</evidence>
<dbReference type="FunFam" id="3.40.50.300:FF:000078">
    <property type="entry name" value="Elongation factor 4"/>
    <property type="match status" value="1"/>
</dbReference>
<dbReference type="PRINTS" id="PR00315">
    <property type="entry name" value="ELONGATNFCT"/>
</dbReference>
<dbReference type="Pfam" id="PF00679">
    <property type="entry name" value="EFG_C"/>
    <property type="match status" value="1"/>
</dbReference>
<dbReference type="GO" id="GO:0005525">
    <property type="term" value="F:GTP binding"/>
    <property type="evidence" value="ECO:0007669"/>
    <property type="project" value="UniProtKB-UniRule"/>
</dbReference>
<dbReference type="PATRIC" id="fig|362787.3.peg.352"/>
<dbReference type="CDD" id="cd03709">
    <property type="entry name" value="lepA_C"/>
    <property type="match status" value="1"/>
</dbReference>
<evidence type="ECO:0000256" key="12">
    <source>
        <dbReference type="HAMAP-Rule" id="MF_00071"/>
    </source>
</evidence>
<dbReference type="PANTHER" id="PTHR43512:SF4">
    <property type="entry name" value="TRANSLATION FACTOR GUF1 HOMOLOG, CHLOROPLASTIC"/>
    <property type="match status" value="1"/>
</dbReference>
<dbReference type="GO" id="GO:0045727">
    <property type="term" value="P:positive regulation of translation"/>
    <property type="evidence" value="ECO:0007669"/>
    <property type="project" value="UniProtKB-UniRule"/>
</dbReference>
<sequence length="602" mass="67125">MHCHNLNNIRNFSIIAHIDHGKSTLADRLLELTNTVAARDMQEQLLDDMDLERERGITIKAHPVTMYYKGNDGQTYQINLIDTPGHVDFTYEVSRSLAACEGAILVVDAGQGVQAQSLANVHLALERNLEIVPVINKIDLPAADVEGVRKQIEDVIGLDASDAIGCSAKSGLGVKDVLERILTAVPPPQEPKDSLLRALVFDSHYDVYRGVMVYIRVMSGEIKRGSLIKMMATNKNFEVLEVGMFTPKEKPVDQLRPGEVGYMIANIKTPSDVKIGDTITLQKYPAPEALPGFKIISPVVFAGIYPIDATDFEGLRDALGKLQLNDSALHIEQESSTALGFGFRCGFLGLLHLEIVFERIQREFNIDIISTAPSVIYRFTLDDGVVKTVDNPAHYPDPTFIRMVEEPWVKCHIMIPSEYLGAIMNLGMDKRGVCTKTETMDARRLLLTYRLPLNEIITDFNDKLKSITKGYGSFDYEFDCYEPSEIIKLEIRVNEEPVDAFSCLVHRTKAESKGRAICAKLVEVIPMQLFKVPIQAAIGGKVVARETIRAITKNVTAKCYGGDISRKRKLWEKQKKGKKRMKEIGKVNIPQSAFMEVLKAGD</sequence>
<dbReference type="InterPro" id="IPR000640">
    <property type="entry name" value="EFG_V-like"/>
</dbReference>
<dbReference type="AlphaFoldDB" id="A0A0C1HG16"/>
<dbReference type="CDD" id="cd03699">
    <property type="entry name" value="EF4_II"/>
    <property type="match status" value="1"/>
</dbReference>
<evidence type="ECO:0000256" key="3">
    <source>
        <dbReference type="ARBA" id="ARBA00022741"/>
    </source>
</evidence>
<keyword evidence="4 12" id="KW-0378">Hydrolase</keyword>
<evidence type="ECO:0000256" key="9">
    <source>
        <dbReference type="ARBA" id="ARBA00057626"/>
    </source>
</evidence>
<dbReference type="FunFam" id="3.30.70.870:FF:000004">
    <property type="entry name" value="Translation factor GUF1, mitochondrial"/>
    <property type="match status" value="1"/>
</dbReference>
<dbReference type="NCBIfam" id="TIGR00231">
    <property type="entry name" value="small_GTP"/>
    <property type="match status" value="1"/>
</dbReference>
<dbReference type="FunFam" id="2.40.30.10:FF:000015">
    <property type="entry name" value="Translation factor GUF1, mitochondrial"/>
    <property type="match status" value="1"/>
</dbReference>
<gene>
    <name evidence="12 14" type="primary">lepA</name>
    <name evidence="14" type="ORF">DB44_BC00160</name>
</gene>
<comment type="catalytic activity">
    <reaction evidence="8 12">
        <text>GTP + H2O = GDP + phosphate + H(+)</text>
        <dbReference type="Rhea" id="RHEA:19669"/>
        <dbReference type="ChEBI" id="CHEBI:15377"/>
        <dbReference type="ChEBI" id="CHEBI:15378"/>
        <dbReference type="ChEBI" id="CHEBI:37565"/>
        <dbReference type="ChEBI" id="CHEBI:43474"/>
        <dbReference type="ChEBI" id="CHEBI:58189"/>
        <dbReference type="EC" id="3.6.5.n1"/>
    </reaction>
</comment>
<organism evidence="14 15">
    <name type="scientific">Candidatus Protochlamydia amoebophila</name>
    <dbReference type="NCBI Taxonomy" id="362787"/>
    <lineage>
        <taxon>Bacteria</taxon>
        <taxon>Pseudomonadati</taxon>
        <taxon>Chlamydiota</taxon>
        <taxon>Chlamydiia</taxon>
        <taxon>Parachlamydiales</taxon>
        <taxon>Parachlamydiaceae</taxon>
        <taxon>Candidatus Protochlamydia</taxon>
    </lineage>
</organism>
<keyword evidence="5 12" id="KW-0648">Protein biosynthesis</keyword>
<dbReference type="Proteomes" id="UP000031465">
    <property type="component" value="Unassembled WGS sequence"/>
</dbReference>
<keyword evidence="3 12" id="KW-0547">Nucleotide-binding</keyword>
<dbReference type="InterPro" id="IPR005225">
    <property type="entry name" value="Small_GTP-bd"/>
</dbReference>
<dbReference type="EMBL" id="JSAN01000026">
    <property type="protein sequence ID" value="KIC73588.1"/>
    <property type="molecule type" value="Genomic_DNA"/>
</dbReference>
<feature type="binding site" evidence="12">
    <location>
        <begin position="19"/>
        <end position="24"/>
    </location>
    <ligand>
        <name>GTP</name>
        <dbReference type="ChEBI" id="CHEBI:37565"/>
    </ligand>
</feature>
<dbReference type="Gene3D" id="3.30.70.2570">
    <property type="entry name" value="Elongation factor 4, C-terminal domain"/>
    <property type="match status" value="1"/>
</dbReference>
<dbReference type="InterPro" id="IPR000795">
    <property type="entry name" value="T_Tr_GTP-bd_dom"/>
</dbReference>
<evidence type="ECO:0000256" key="8">
    <source>
        <dbReference type="ARBA" id="ARBA00050293"/>
    </source>
</evidence>
<dbReference type="Pfam" id="PF00009">
    <property type="entry name" value="GTP_EFTU"/>
    <property type="match status" value="1"/>
</dbReference>
<dbReference type="Pfam" id="PF06421">
    <property type="entry name" value="LepA_C"/>
    <property type="match status" value="1"/>
</dbReference>
<keyword evidence="6 12" id="KW-0342">GTP-binding</keyword>
<dbReference type="InterPro" id="IPR038363">
    <property type="entry name" value="LepA_C_sf"/>
</dbReference>
<dbReference type="EC" id="3.6.5.n1" evidence="11 12"/>
<dbReference type="RefSeq" id="WP_039356530.1">
    <property type="nucleotide sequence ID" value="NZ_JSAN01000026.1"/>
</dbReference>
<dbReference type="HAMAP" id="MF_00071">
    <property type="entry name" value="LepA"/>
    <property type="match status" value="1"/>
</dbReference>
<dbReference type="GO" id="GO:0003924">
    <property type="term" value="F:GTPase activity"/>
    <property type="evidence" value="ECO:0007669"/>
    <property type="project" value="UniProtKB-UniRule"/>
</dbReference>
<dbReference type="SUPFAM" id="SSF54980">
    <property type="entry name" value="EF-G C-terminal domain-like"/>
    <property type="match status" value="2"/>
</dbReference>
<evidence type="ECO:0000313" key="15">
    <source>
        <dbReference type="Proteomes" id="UP000031465"/>
    </source>
</evidence>
<dbReference type="Gene3D" id="2.40.30.10">
    <property type="entry name" value="Translation factors"/>
    <property type="match status" value="1"/>
</dbReference>
<comment type="subcellular location">
    <subcellularLocation>
        <location evidence="12">Cell membrane</location>
        <topology evidence="12">Peripheral membrane protein</topology>
        <orientation evidence="12">Cytoplasmic side</orientation>
    </subcellularLocation>
</comment>
<dbReference type="Gene3D" id="3.40.50.300">
    <property type="entry name" value="P-loop containing nucleotide triphosphate hydrolases"/>
    <property type="match status" value="1"/>
</dbReference>
<dbReference type="InterPro" id="IPR027417">
    <property type="entry name" value="P-loop_NTPase"/>
</dbReference>
<feature type="domain" description="Tr-type G" evidence="13">
    <location>
        <begin position="7"/>
        <end position="189"/>
    </location>
</feature>
<protein>
    <recommendedName>
        <fullName evidence="11 12">Elongation factor 4</fullName>
        <shortName evidence="12">EF-4</shortName>
        <ecNumber evidence="11 12">3.6.5.n1</ecNumber>
    </recommendedName>
    <alternativeName>
        <fullName evidence="12">Ribosomal back-translocase LepA</fullName>
    </alternativeName>
</protein>
<evidence type="ECO:0000256" key="11">
    <source>
        <dbReference type="ARBA" id="ARBA00066744"/>
    </source>
</evidence>
<comment type="caution">
    <text evidence="14">The sequence shown here is derived from an EMBL/GenBank/DDBJ whole genome shotgun (WGS) entry which is preliminary data.</text>
</comment>
<evidence type="ECO:0000256" key="6">
    <source>
        <dbReference type="ARBA" id="ARBA00023134"/>
    </source>
</evidence>
<dbReference type="GO" id="GO:0003746">
    <property type="term" value="F:translation elongation factor activity"/>
    <property type="evidence" value="ECO:0007669"/>
    <property type="project" value="UniProtKB-UniRule"/>
</dbReference>
<dbReference type="SUPFAM" id="SSF50447">
    <property type="entry name" value="Translation proteins"/>
    <property type="match status" value="1"/>
</dbReference>
<evidence type="ECO:0000313" key="14">
    <source>
        <dbReference type="EMBL" id="KIC73588.1"/>
    </source>
</evidence>
<dbReference type="InterPro" id="IPR041095">
    <property type="entry name" value="EFG_II"/>
</dbReference>
<dbReference type="Pfam" id="PF03144">
    <property type="entry name" value="GTP_EFTU_D2"/>
    <property type="match status" value="1"/>
</dbReference>
<comment type="similarity">
    <text evidence="1 12">Belongs to the TRAFAC class translation factor GTPase superfamily. Classic translation factor GTPase family. LepA subfamily.</text>
</comment>
<evidence type="ECO:0000256" key="4">
    <source>
        <dbReference type="ARBA" id="ARBA00022801"/>
    </source>
</evidence>
<dbReference type="InterPro" id="IPR004161">
    <property type="entry name" value="EFTu-like_2"/>
</dbReference>
<keyword evidence="2 12" id="KW-1003">Cell membrane</keyword>
<dbReference type="CDD" id="cd01890">
    <property type="entry name" value="LepA"/>
    <property type="match status" value="1"/>
</dbReference>
<dbReference type="GO" id="GO:0005886">
    <property type="term" value="C:plasma membrane"/>
    <property type="evidence" value="ECO:0007669"/>
    <property type="project" value="UniProtKB-SubCell"/>
</dbReference>
<evidence type="ECO:0000256" key="2">
    <source>
        <dbReference type="ARBA" id="ARBA00022475"/>
    </source>
</evidence>
<dbReference type="FunFam" id="3.30.70.240:FF:000007">
    <property type="entry name" value="Translation factor GUF1, mitochondrial"/>
    <property type="match status" value="1"/>
</dbReference>
<dbReference type="NCBIfam" id="TIGR01393">
    <property type="entry name" value="lepA"/>
    <property type="match status" value="1"/>
</dbReference>
<reference evidence="14 15" key="1">
    <citation type="journal article" date="2014" name="Mol. Biol. Evol.">
        <title>Massive expansion of Ubiquitination-related gene families within the Chlamydiae.</title>
        <authorList>
            <person name="Domman D."/>
            <person name="Collingro A."/>
            <person name="Lagkouvardos I."/>
            <person name="Gehre L."/>
            <person name="Weinmaier T."/>
            <person name="Rattei T."/>
            <person name="Subtil A."/>
            <person name="Horn M."/>
        </authorList>
    </citation>
    <scope>NUCLEOTIDE SEQUENCE [LARGE SCALE GENOMIC DNA]</scope>
    <source>
        <strain evidence="14 15">EI2</strain>
    </source>
</reference>
<name>A0A0C1HG16_9BACT</name>
<evidence type="ECO:0000256" key="10">
    <source>
        <dbReference type="ARBA" id="ARBA00061052"/>
    </source>
</evidence>
<proteinExistence type="inferred from homology"/>
<feature type="binding site" evidence="12">
    <location>
        <begin position="136"/>
        <end position="139"/>
    </location>
    <ligand>
        <name>GTP</name>
        <dbReference type="ChEBI" id="CHEBI:37565"/>
    </ligand>
</feature>
<comment type="similarity">
    <text evidence="10">Belongs to the GTP-binding elongation factor family. LepA subfamily.</text>
</comment>
<keyword evidence="7 12" id="KW-0472">Membrane</keyword>
<dbReference type="PANTHER" id="PTHR43512">
    <property type="entry name" value="TRANSLATION FACTOR GUF1-RELATED"/>
    <property type="match status" value="1"/>
</dbReference>
<evidence type="ECO:0000256" key="7">
    <source>
        <dbReference type="ARBA" id="ARBA00023136"/>
    </source>
</evidence>